<dbReference type="Gene3D" id="1.10.225.10">
    <property type="entry name" value="Saposin-like"/>
    <property type="match status" value="1"/>
</dbReference>
<evidence type="ECO:0000313" key="5">
    <source>
        <dbReference type="WBParaSite" id="Pan_g8478.t1"/>
    </source>
</evidence>
<dbReference type="PROSITE" id="PS50015">
    <property type="entry name" value="SAP_B"/>
    <property type="match status" value="1"/>
</dbReference>
<feature type="domain" description="Saposin B-type" evidence="3">
    <location>
        <begin position="22"/>
        <end position="100"/>
    </location>
</feature>
<dbReference type="SUPFAM" id="SSF47862">
    <property type="entry name" value="Saposin"/>
    <property type="match status" value="1"/>
</dbReference>
<dbReference type="AlphaFoldDB" id="A0A7E4W856"/>
<reference evidence="4" key="1">
    <citation type="journal article" date="2013" name="Genetics">
        <title>The draft genome and transcriptome of Panagrellus redivivus are shaped by the harsh demands of a free-living lifestyle.</title>
        <authorList>
            <person name="Srinivasan J."/>
            <person name="Dillman A.R."/>
            <person name="Macchietto M.G."/>
            <person name="Heikkinen L."/>
            <person name="Lakso M."/>
            <person name="Fracchia K.M."/>
            <person name="Antoshechkin I."/>
            <person name="Mortazavi A."/>
            <person name="Wong G."/>
            <person name="Sternberg P.W."/>
        </authorList>
    </citation>
    <scope>NUCLEOTIDE SEQUENCE [LARGE SCALE GENOMIC DNA]</scope>
    <source>
        <strain evidence="4">MT8872</strain>
    </source>
</reference>
<keyword evidence="2" id="KW-0732">Signal</keyword>
<protein>
    <submittedName>
        <fullName evidence="5">Saposin B-type domain-containing protein</fullName>
    </submittedName>
</protein>
<accession>A0A7E4W856</accession>
<dbReference type="WBParaSite" id="Pan_g8478.t1">
    <property type="protein sequence ID" value="Pan_g8478.t1"/>
    <property type="gene ID" value="Pan_g8478"/>
</dbReference>
<dbReference type="InterPro" id="IPR011001">
    <property type="entry name" value="Saposin-like"/>
</dbReference>
<reference evidence="5" key="2">
    <citation type="submission" date="2020-10" db="UniProtKB">
        <authorList>
            <consortium name="WormBaseParasite"/>
        </authorList>
    </citation>
    <scope>IDENTIFICATION</scope>
</reference>
<feature type="signal peptide" evidence="2">
    <location>
        <begin position="1"/>
        <end position="23"/>
    </location>
</feature>
<name>A0A7E4W856_PANRE</name>
<evidence type="ECO:0000313" key="4">
    <source>
        <dbReference type="Proteomes" id="UP000492821"/>
    </source>
</evidence>
<organism evidence="4 5">
    <name type="scientific">Panagrellus redivivus</name>
    <name type="common">Microworm</name>
    <dbReference type="NCBI Taxonomy" id="6233"/>
    <lineage>
        <taxon>Eukaryota</taxon>
        <taxon>Metazoa</taxon>
        <taxon>Ecdysozoa</taxon>
        <taxon>Nematoda</taxon>
        <taxon>Chromadorea</taxon>
        <taxon>Rhabditida</taxon>
        <taxon>Tylenchina</taxon>
        <taxon>Panagrolaimomorpha</taxon>
        <taxon>Panagrolaimoidea</taxon>
        <taxon>Panagrolaimidae</taxon>
        <taxon>Panagrellus</taxon>
    </lineage>
</organism>
<evidence type="ECO:0000256" key="1">
    <source>
        <dbReference type="ARBA" id="ARBA00023157"/>
    </source>
</evidence>
<keyword evidence="1" id="KW-1015">Disulfide bond</keyword>
<dbReference type="InterPro" id="IPR008139">
    <property type="entry name" value="SaposinB_dom"/>
</dbReference>
<dbReference type="Proteomes" id="UP000492821">
    <property type="component" value="Unassembled WGS sequence"/>
</dbReference>
<evidence type="ECO:0000256" key="2">
    <source>
        <dbReference type="SAM" id="SignalP"/>
    </source>
</evidence>
<feature type="chain" id="PRO_5028896596" evidence="2">
    <location>
        <begin position="24"/>
        <end position="100"/>
    </location>
</feature>
<sequence>MQSRTLILVAGIAFLFLVAPSTADECQTCKDVLTELHKHVNLSLTEKQRNAALEKSCKAVLKEEEVKKCIDDETPNLRYIESAFFKKREIDVICKELKRC</sequence>
<proteinExistence type="predicted"/>
<keyword evidence="4" id="KW-1185">Reference proteome</keyword>
<evidence type="ECO:0000259" key="3">
    <source>
        <dbReference type="PROSITE" id="PS50015"/>
    </source>
</evidence>